<evidence type="ECO:0000313" key="6">
    <source>
        <dbReference type="EMBL" id="SFC07089.1"/>
    </source>
</evidence>
<dbReference type="InterPro" id="IPR014001">
    <property type="entry name" value="Helicase_ATP-bd"/>
</dbReference>
<keyword evidence="2" id="KW-0067">ATP-binding</keyword>
<dbReference type="STRING" id="283737.SAMN05660453_1000"/>
<keyword evidence="1" id="KW-0547">Nucleotide-binding</keyword>
<accession>A0A1I1G5J9</accession>
<proteinExistence type="predicted"/>
<dbReference type="SUPFAM" id="SSF52540">
    <property type="entry name" value="P-loop containing nucleoside triphosphate hydrolases"/>
    <property type="match status" value="1"/>
</dbReference>
<evidence type="ECO:0000259" key="4">
    <source>
        <dbReference type="PROSITE" id="PS51192"/>
    </source>
</evidence>
<protein>
    <submittedName>
        <fullName evidence="6">Competence protein ComFA</fullName>
    </submittedName>
</protein>
<dbReference type="GO" id="GO:0006270">
    <property type="term" value="P:DNA replication initiation"/>
    <property type="evidence" value="ECO:0007669"/>
    <property type="project" value="TreeGrafter"/>
</dbReference>
<sequence>MNQEELYGRLHTWPKNRPVPEGARVLSVLDLGRCRRCGGRRRAALPQGESYCLDCLALGRVSTLDVLLTVAEPNDFVPGSKLRWTGKLTGRQETLSQRLIEHARAGNNQLLWAVTGAGKTEMLFPLIDWALSSRQRVALLSPRVDVVLELAPRLQSAFDVFTQVLYGEQEEHYRYSQLVIGTVHQMLRFYKAFDLMIIDEVDAFPYRNNRMLERALQQALKKEGSFLYLTATPSKKMLSQAKSGELVLHQLPGRFHGGKLPELTIHYDFRWRKRMTLALKKSLEKWYSEKKPFFIFVPAVDDLALIEKQVSQLAIGRGATVHATDPNRILKVTDMRAGRYDYLITTTILERGVTLPDLQAVIMGGDDPTFTKEALIQMAGRVGRSKDKPTGEVLLIASGPAGSIRRAQREIRELNRKAEENV</sequence>
<keyword evidence="3" id="KW-0238">DNA-binding</keyword>
<name>A0A1I1G5J9_9LACO</name>
<dbReference type="PROSITE" id="PS51194">
    <property type="entry name" value="HELICASE_CTER"/>
    <property type="match status" value="1"/>
</dbReference>
<evidence type="ECO:0000259" key="5">
    <source>
        <dbReference type="PROSITE" id="PS51194"/>
    </source>
</evidence>
<dbReference type="GO" id="GO:0006302">
    <property type="term" value="P:double-strand break repair"/>
    <property type="evidence" value="ECO:0007669"/>
    <property type="project" value="TreeGrafter"/>
</dbReference>
<evidence type="ECO:0000256" key="2">
    <source>
        <dbReference type="ARBA" id="ARBA00022840"/>
    </source>
</evidence>
<dbReference type="PANTHER" id="PTHR30580:SF1">
    <property type="entry name" value="COMF OPERON PROTEIN 1"/>
    <property type="match status" value="1"/>
</dbReference>
<evidence type="ECO:0000256" key="1">
    <source>
        <dbReference type="ARBA" id="ARBA00022741"/>
    </source>
</evidence>
<dbReference type="GO" id="GO:0006310">
    <property type="term" value="P:DNA recombination"/>
    <property type="evidence" value="ECO:0007669"/>
    <property type="project" value="TreeGrafter"/>
</dbReference>
<dbReference type="InterPro" id="IPR011545">
    <property type="entry name" value="DEAD/DEAH_box_helicase_dom"/>
</dbReference>
<dbReference type="InterPro" id="IPR001650">
    <property type="entry name" value="Helicase_C-like"/>
</dbReference>
<dbReference type="Gene3D" id="3.40.50.300">
    <property type="entry name" value="P-loop containing nucleotide triphosphate hydrolases"/>
    <property type="match status" value="2"/>
</dbReference>
<dbReference type="EMBL" id="FOLI01000004">
    <property type="protein sequence ID" value="SFC07089.1"/>
    <property type="molecule type" value="Genomic_DNA"/>
</dbReference>
<evidence type="ECO:0000313" key="7">
    <source>
        <dbReference type="Proteomes" id="UP000199376"/>
    </source>
</evidence>
<dbReference type="AlphaFoldDB" id="A0A1I1G5J9"/>
<evidence type="ECO:0000256" key="3">
    <source>
        <dbReference type="ARBA" id="ARBA00023125"/>
    </source>
</evidence>
<dbReference type="InterPro" id="IPR027417">
    <property type="entry name" value="P-loop_NTPase"/>
</dbReference>
<organism evidence="6 7">
    <name type="scientific">Fructobacillus durionis</name>
    <dbReference type="NCBI Taxonomy" id="283737"/>
    <lineage>
        <taxon>Bacteria</taxon>
        <taxon>Bacillati</taxon>
        <taxon>Bacillota</taxon>
        <taxon>Bacilli</taxon>
        <taxon>Lactobacillales</taxon>
        <taxon>Lactobacillaceae</taxon>
        <taxon>Fructobacillus</taxon>
    </lineage>
</organism>
<dbReference type="GO" id="GO:0043138">
    <property type="term" value="F:3'-5' DNA helicase activity"/>
    <property type="evidence" value="ECO:0007669"/>
    <property type="project" value="TreeGrafter"/>
</dbReference>
<dbReference type="Proteomes" id="UP000199376">
    <property type="component" value="Unassembled WGS sequence"/>
</dbReference>
<dbReference type="OrthoDB" id="2077914at2"/>
<dbReference type="Pfam" id="PF00271">
    <property type="entry name" value="Helicase_C"/>
    <property type="match status" value="1"/>
</dbReference>
<dbReference type="RefSeq" id="WP_091502637.1">
    <property type="nucleotide sequence ID" value="NZ_FOLI01000004.1"/>
</dbReference>
<dbReference type="PROSITE" id="PS51192">
    <property type="entry name" value="HELICASE_ATP_BIND_1"/>
    <property type="match status" value="1"/>
</dbReference>
<reference evidence="6 7" key="1">
    <citation type="submission" date="2016-10" db="EMBL/GenBank/DDBJ databases">
        <authorList>
            <person name="de Groot N.N."/>
        </authorList>
    </citation>
    <scope>NUCLEOTIDE SEQUENCE [LARGE SCALE GENOMIC DNA]</scope>
    <source>
        <strain evidence="6 7">DSM 19113</strain>
    </source>
</reference>
<feature type="domain" description="Helicase C-terminal" evidence="5">
    <location>
        <begin position="282"/>
        <end position="422"/>
    </location>
</feature>
<keyword evidence="7" id="KW-1185">Reference proteome</keyword>
<dbReference type="PANTHER" id="PTHR30580">
    <property type="entry name" value="PRIMOSOMAL PROTEIN N"/>
    <property type="match status" value="1"/>
</dbReference>
<dbReference type="Pfam" id="PF00270">
    <property type="entry name" value="DEAD"/>
    <property type="match status" value="1"/>
</dbReference>
<feature type="domain" description="Helicase ATP-binding" evidence="4">
    <location>
        <begin position="100"/>
        <end position="251"/>
    </location>
</feature>
<dbReference type="GO" id="GO:0005524">
    <property type="term" value="F:ATP binding"/>
    <property type="evidence" value="ECO:0007669"/>
    <property type="project" value="UniProtKB-KW"/>
</dbReference>
<dbReference type="GO" id="GO:0003677">
    <property type="term" value="F:DNA binding"/>
    <property type="evidence" value="ECO:0007669"/>
    <property type="project" value="UniProtKB-KW"/>
</dbReference>
<dbReference type="SMART" id="SM00490">
    <property type="entry name" value="HELICc"/>
    <property type="match status" value="1"/>
</dbReference>
<gene>
    <name evidence="6" type="ORF">SAMN05660453_1000</name>
</gene>
<dbReference type="SMART" id="SM00487">
    <property type="entry name" value="DEXDc"/>
    <property type="match status" value="1"/>
</dbReference>